<protein>
    <submittedName>
        <fullName evidence="2">Three-Cys-motif partner protein TcmP</fullName>
    </submittedName>
</protein>
<dbReference type="NCBIfam" id="TIGR04474">
    <property type="entry name" value="tcm_partner"/>
    <property type="match status" value="1"/>
</dbReference>
<sequence>MSNIINNFNEGVDHLKTPQEKHFDKKDIQTHLKHQLLENYIIRWSNVLGGATFAGKFNKIHFVDGFAGRGSFHDGEAGSPLIAINHLFHLQRKFYELYQSSNLRFIIHTVESYPEYQSALDELIQTAPLPEQIKNYKGKFEEHLPKILNRTSGSPALYFIDPFGYKGVQMDDIQSILSQQSHEVLVNVMSRSIGRNLSIEKNRAEIKKFFGVKEIPDDIAKYLKISSASDKKLFMGDMVFENLESSIIGLFKEQLRIRFEADSIFTLSKRIYSKINPMQYFHLVFATRNRKGLVEMKTSMVKYEEQKTIIEDTFLRNNNPELVFMDDLFSTSGQLSNYNYKSFVIDFEKHFNNTGVTGIKFSKIVDYYLQATPLPFRDNSGKSIYDYFLRLRGRGYFVRTEGGRAFADLDEHENIIVRASLPKSFVNNVPDDDGAQDDQEPTLFNF</sequence>
<name>A0A5R9G1Y3_9BACL</name>
<dbReference type="RefSeq" id="WP_138198298.1">
    <property type="nucleotide sequence ID" value="NZ_VCIW01000041.1"/>
</dbReference>
<feature type="compositionally biased region" description="Acidic residues" evidence="1">
    <location>
        <begin position="430"/>
        <end position="440"/>
    </location>
</feature>
<organism evidence="2 3">
    <name type="scientific">Paenibacillus antri</name>
    <dbReference type="NCBI Taxonomy" id="2582848"/>
    <lineage>
        <taxon>Bacteria</taxon>
        <taxon>Bacillati</taxon>
        <taxon>Bacillota</taxon>
        <taxon>Bacilli</taxon>
        <taxon>Bacillales</taxon>
        <taxon>Paenibacillaceae</taxon>
        <taxon>Paenibacillus</taxon>
    </lineage>
</organism>
<dbReference type="EMBL" id="VCIW01000041">
    <property type="protein sequence ID" value="TLS48306.1"/>
    <property type="molecule type" value="Genomic_DNA"/>
</dbReference>
<gene>
    <name evidence="2" type="primary">tcmP</name>
    <name evidence="2" type="ORF">FE782_31450</name>
</gene>
<evidence type="ECO:0000256" key="1">
    <source>
        <dbReference type="SAM" id="MobiDB-lite"/>
    </source>
</evidence>
<keyword evidence="3" id="KW-1185">Reference proteome</keyword>
<accession>A0A5R9G1Y3</accession>
<dbReference type="OrthoDB" id="275124at2"/>
<feature type="region of interest" description="Disordered" evidence="1">
    <location>
        <begin position="427"/>
        <end position="446"/>
    </location>
</feature>
<proteinExistence type="predicted"/>
<dbReference type="InterPro" id="IPR031009">
    <property type="entry name" value="Tcm_partner"/>
</dbReference>
<evidence type="ECO:0000313" key="2">
    <source>
        <dbReference type="EMBL" id="TLS48306.1"/>
    </source>
</evidence>
<dbReference type="Proteomes" id="UP000309676">
    <property type="component" value="Unassembled WGS sequence"/>
</dbReference>
<dbReference type="AlphaFoldDB" id="A0A5R9G1Y3"/>
<reference evidence="2 3" key="1">
    <citation type="submission" date="2019-05" db="EMBL/GenBank/DDBJ databases">
        <authorList>
            <person name="Narsing Rao M.P."/>
            <person name="Li W.J."/>
        </authorList>
    </citation>
    <scope>NUCLEOTIDE SEQUENCE [LARGE SCALE GENOMIC DNA]</scope>
    <source>
        <strain evidence="2 3">SYSU_K30003</strain>
    </source>
</reference>
<evidence type="ECO:0000313" key="3">
    <source>
        <dbReference type="Proteomes" id="UP000309676"/>
    </source>
</evidence>
<comment type="caution">
    <text evidence="2">The sequence shown here is derived from an EMBL/GenBank/DDBJ whole genome shotgun (WGS) entry which is preliminary data.</text>
</comment>